<dbReference type="Gene3D" id="4.10.410.60">
    <property type="match status" value="1"/>
</dbReference>
<dbReference type="Proteomes" id="UP000594451">
    <property type="component" value="Chromosome"/>
</dbReference>
<evidence type="ECO:0000256" key="4">
    <source>
        <dbReference type="ARBA" id="ARBA00035486"/>
    </source>
</evidence>
<evidence type="ECO:0000256" key="1">
    <source>
        <dbReference type="ARBA" id="ARBA00006598"/>
    </source>
</evidence>
<dbReference type="GO" id="GO:0006412">
    <property type="term" value="P:translation"/>
    <property type="evidence" value="ECO:0007669"/>
    <property type="project" value="InterPro"/>
</dbReference>
<evidence type="ECO:0000313" key="7">
    <source>
        <dbReference type="Proteomes" id="UP000594451"/>
    </source>
</evidence>
<keyword evidence="3 5" id="KW-0687">Ribonucleoprotein</keyword>
<dbReference type="AlphaFoldDB" id="A0A7T0BRR6"/>
<dbReference type="InterPro" id="IPR037229">
    <property type="entry name" value="Ribosomal_bL35_sf"/>
</dbReference>
<accession>A0A7T0BRR6</accession>
<evidence type="ECO:0000256" key="2">
    <source>
        <dbReference type="ARBA" id="ARBA00022980"/>
    </source>
</evidence>
<name>A0A7T0BRR6_9BACT</name>
<evidence type="ECO:0000313" key="6">
    <source>
        <dbReference type="EMBL" id="QPJ58605.1"/>
    </source>
</evidence>
<keyword evidence="7" id="KW-1185">Reference proteome</keyword>
<dbReference type="Pfam" id="PF01632">
    <property type="entry name" value="Ribosomal_L35p"/>
    <property type="match status" value="1"/>
</dbReference>
<dbReference type="PRINTS" id="PR00064">
    <property type="entry name" value="RIBOSOMALL35"/>
</dbReference>
<dbReference type="GO" id="GO:0003735">
    <property type="term" value="F:structural constituent of ribosome"/>
    <property type="evidence" value="ECO:0007669"/>
    <property type="project" value="InterPro"/>
</dbReference>
<dbReference type="KEGG" id="psup:E5P55_01060"/>
<dbReference type="GO" id="GO:0005840">
    <property type="term" value="C:ribosome"/>
    <property type="evidence" value="ECO:0007669"/>
    <property type="project" value="UniProtKB-KW"/>
</dbReference>
<sequence length="63" mass="7387">MMKMKVHKGIKSRFKLTCSGKLLFKKRGFSHLLNGKLTKKKRKSKKFNCINSNTIKKKYISLI</sequence>
<dbReference type="EMBL" id="CP039370">
    <property type="protein sequence ID" value="QPJ58605.1"/>
    <property type="molecule type" value="Genomic_DNA"/>
</dbReference>
<organism evidence="6 7">
    <name type="scientific">Candidatus Pinguicoccus supinus</name>
    <dbReference type="NCBI Taxonomy" id="2529394"/>
    <lineage>
        <taxon>Bacteria</taxon>
        <taxon>Pseudomonadati</taxon>
        <taxon>Verrucomicrobiota</taxon>
        <taxon>Candidatus Pinguicoccus</taxon>
    </lineage>
</organism>
<protein>
    <recommendedName>
        <fullName evidence="4 5">50S ribosomal protein L35</fullName>
    </recommendedName>
</protein>
<dbReference type="InterPro" id="IPR021137">
    <property type="entry name" value="Ribosomal_bL35-like"/>
</dbReference>
<dbReference type="SUPFAM" id="SSF143034">
    <property type="entry name" value="L35p-like"/>
    <property type="match status" value="1"/>
</dbReference>
<dbReference type="InterPro" id="IPR001706">
    <property type="entry name" value="Ribosomal_bL35"/>
</dbReference>
<reference evidence="6 7" key="1">
    <citation type="journal article" date="2020" name="Sci. Rep.">
        <title>Morphology, ultrastructure, genomics, and phylogeny of Euplotes vanleeuwenhoeki sp. nov. and its ultra-reduced endosymbiont Candidatus Pinguicoccus supinus sp. nov.</title>
        <authorList>
            <person name="Serra V."/>
            <person name="Gammuto L."/>
            <person name="Nitla V."/>
            <person name="Castelli M."/>
            <person name="Lanzoni O."/>
            <person name="Sassera D."/>
            <person name="Bandi C."/>
            <person name="Sandeep B.V."/>
            <person name="Verni F."/>
            <person name="Modeo L."/>
            <person name="Petroni G."/>
        </authorList>
    </citation>
    <scope>NUCLEOTIDE SEQUENCE [LARGE SCALE GENOMIC DNA]</scope>
    <source>
        <strain evidence="6 7">KKR18_Esm</strain>
    </source>
</reference>
<gene>
    <name evidence="6" type="ORF">E5P55_01060</name>
</gene>
<dbReference type="GO" id="GO:1990904">
    <property type="term" value="C:ribonucleoprotein complex"/>
    <property type="evidence" value="ECO:0007669"/>
    <property type="project" value="UniProtKB-KW"/>
</dbReference>
<evidence type="ECO:0000256" key="5">
    <source>
        <dbReference type="RuleBase" id="RU000568"/>
    </source>
</evidence>
<keyword evidence="2 5" id="KW-0689">Ribosomal protein</keyword>
<evidence type="ECO:0000256" key="3">
    <source>
        <dbReference type="ARBA" id="ARBA00023274"/>
    </source>
</evidence>
<comment type="similarity">
    <text evidence="1 5">Belongs to the bacterial ribosomal protein bL35 family.</text>
</comment>
<proteinExistence type="inferred from homology"/>